<sequence>MIYHDKTTPRLSPAYDILMTSVYIENERHFALNLAKNKDWYLAEMKHFEQWAEKIGVPWRVIEKQLHAIMDKARSVWPVLLLDLPMISVHKEKLREHWKKLHPDFQILTDD</sequence>
<proteinExistence type="predicted"/>
<dbReference type="EMBL" id="APOL01000002">
    <property type="protein sequence ID" value="ENU34926.1"/>
    <property type="molecule type" value="Genomic_DNA"/>
</dbReference>
<comment type="caution">
    <text evidence="4">The sequence shown here is derived from an EMBL/GenBank/DDBJ whole genome shotgun (WGS) entry which is preliminary data.</text>
</comment>
<keyword evidence="2" id="KW-0418">Kinase</keyword>
<dbReference type="Proteomes" id="UP000018426">
    <property type="component" value="Unassembled WGS sequence"/>
</dbReference>
<dbReference type="HOGENOM" id="CLU_2353482_0_0_6"/>
<organism evidence="4 5">
    <name type="scientific">Acinetobacter parvus NIPH 1103</name>
    <dbReference type="NCBI Taxonomy" id="1217671"/>
    <lineage>
        <taxon>Bacteria</taxon>
        <taxon>Pseudomonadati</taxon>
        <taxon>Pseudomonadota</taxon>
        <taxon>Gammaproteobacteria</taxon>
        <taxon>Moraxellales</taxon>
        <taxon>Moraxellaceae</taxon>
        <taxon>Acinetobacter</taxon>
    </lineage>
</organism>
<gene>
    <name evidence="4" type="ORF">F989_00043</name>
</gene>
<name>N8Q832_9GAMM</name>
<evidence type="ECO:0000313" key="4">
    <source>
        <dbReference type="EMBL" id="ENU34926.1"/>
    </source>
</evidence>
<evidence type="ECO:0000256" key="2">
    <source>
        <dbReference type="ARBA" id="ARBA00022777"/>
    </source>
</evidence>
<evidence type="ECO:0000259" key="3">
    <source>
        <dbReference type="Pfam" id="PF07804"/>
    </source>
</evidence>
<dbReference type="PATRIC" id="fig|1217671.3.peg.43"/>
<accession>N8Q832</accession>
<keyword evidence="1" id="KW-0808">Transferase</keyword>
<evidence type="ECO:0000313" key="5">
    <source>
        <dbReference type="Proteomes" id="UP000018426"/>
    </source>
</evidence>
<dbReference type="GO" id="GO:0016301">
    <property type="term" value="F:kinase activity"/>
    <property type="evidence" value="ECO:0007669"/>
    <property type="project" value="UniProtKB-KW"/>
</dbReference>
<dbReference type="AlphaFoldDB" id="N8Q832"/>
<protein>
    <recommendedName>
        <fullName evidence="3">HipA-like C-terminal domain-containing protein</fullName>
    </recommendedName>
</protein>
<dbReference type="InterPro" id="IPR012893">
    <property type="entry name" value="HipA-like_C"/>
</dbReference>
<feature type="domain" description="HipA-like C-terminal" evidence="3">
    <location>
        <begin position="3"/>
        <end position="77"/>
    </location>
</feature>
<reference evidence="4 5" key="1">
    <citation type="submission" date="2013-02" db="EMBL/GenBank/DDBJ databases">
        <title>The Genome Sequence of Acinetobacter parvus NIPH 1103.</title>
        <authorList>
            <consortium name="The Broad Institute Genome Sequencing Platform"/>
            <consortium name="The Broad Institute Genome Sequencing Center for Infectious Disease"/>
            <person name="Cerqueira G."/>
            <person name="Feldgarden M."/>
            <person name="Courvalin P."/>
            <person name="Perichon B."/>
            <person name="Grillot-Courvalin C."/>
            <person name="Clermont D."/>
            <person name="Rocha E."/>
            <person name="Yoon E.-J."/>
            <person name="Nemec A."/>
            <person name="Walker B."/>
            <person name="Young S.K."/>
            <person name="Zeng Q."/>
            <person name="Gargeya S."/>
            <person name="Fitzgerald M."/>
            <person name="Haas B."/>
            <person name="Abouelleil A."/>
            <person name="Alvarado L."/>
            <person name="Arachchi H.M."/>
            <person name="Berlin A.M."/>
            <person name="Chapman S.B."/>
            <person name="Dewar J."/>
            <person name="Goldberg J."/>
            <person name="Griggs A."/>
            <person name="Gujja S."/>
            <person name="Hansen M."/>
            <person name="Howarth C."/>
            <person name="Imamovic A."/>
            <person name="Larimer J."/>
            <person name="McCowan C."/>
            <person name="Murphy C."/>
            <person name="Neiman D."/>
            <person name="Pearson M."/>
            <person name="Priest M."/>
            <person name="Roberts A."/>
            <person name="Saif S."/>
            <person name="Shea T."/>
            <person name="Sisk P."/>
            <person name="Sykes S."/>
            <person name="Wortman J."/>
            <person name="Nusbaum C."/>
            <person name="Birren B."/>
        </authorList>
    </citation>
    <scope>NUCLEOTIDE SEQUENCE [LARGE SCALE GENOMIC DNA]</scope>
    <source>
        <strain evidence="4 5">NIPH 1103</strain>
    </source>
</reference>
<dbReference type="Pfam" id="PF07804">
    <property type="entry name" value="HipA_C"/>
    <property type="match status" value="1"/>
</dbReference>
<evidence type="ECO:0000256" key="1">
    <source>
        <dbReference type="ARBA" id="ARBA00022679"/>
    </source>
</evidence>